<dbReference type="AlphaFoldDB" id="A0A0A9EB38"/>
<sequence>MSLWQGLLTSGLFLHPIKAMTSLPSLLSALRKTRGACKNKSNQDAYGGDDCYNLLEGRQIFFFFLEVEGRQINIHTSNIFFEGNISMK</sequence>
<proteinExistence type="predicted"/>
<keyword evidence="1" id="KW-0732">Signal</keyword>
<reference evidence="2" key="2">
    <citation type="journal article" date="2015" name="Data Brief">
        <title>Shoot transcriptome of the giant reed, Arundo donax.</title>
        <authorList>
            <person name="Barrero R.A."/>
            <person name="Guerrero F.D."/>
            <person name="Moolhuijzen P."/>
            <person name="Goolsby J.A."/>
            <person name="Tidwell J."/>
            <person name="Bellgard S.E."/>
            <person name="Bellgard M.I."/>
        </authorList>
    </citation>
    <scope>NUCLEOTIDE SEQUENCE</scope>
    <source>
        <tissue evidence="2">Shoot tissue taken approximately 20 cm above the soil surface</tissue>
    </source>
</reference>
<reference evidence="2" key="1">
    <citation type="submission" date="2014-09" db="EMBL/GenBank/DDBJ databases">
        <authorList>
            <person name="Magalhaes I.L.F."/>
            <person name="Oliveira U."/>
            <person name="Santos F.R."/>
            <person name="Vidigal T.H.D.A."/>
            <person name="Brescovit A.D."/>
            <person name="Santos A.J."/>
        </authorList>
    </citation>
    <scope>NUCLEOTIDE SEQUENCE</scope>
    <source>
        <tissue evidence="2">Shoot tissue taken approximately 20 cm above the soil surface</tissue>
    </source>
</reference>
<evidence type="ECO:0008006" key="3">
    <source>
        <dbReference type="Google" id="ProtNLM"/>
    </source>
</evidence>
<dbReference type="EMBL" id="GBRH01199921">
    <property type="protein sequence ID" value="JAD97974.1"/>
    <property type="molecule type" value="Transcribed_RNA"/>
</dbReference>
<feature type="signal peptide" evidence="1">
    <location>
        <begin position="1"/>
        <end position="19"/>
    </location>
</feature>
<accession>A0A0A9EB38</accession>
<evidence type="ECO:0000313" key="2">
    <source>
        <dbReference type="EMBL" id="JAD97974.1"/>
    </source>
</evidence>
<organism evidence="2">
    <name type="scientific">Arundo donax</name>
    <name type="common">Giant reed</name>
    <name type="synonym">Donax arundinaceus</name>
    <dbReference type="NCBI Taxonomy" id="35708"/>
    <lineage>
        <taxon>Eukaryota</taxon>
        <taxon>Viridiplantae</taxon>
        <taxon>Streptophyta</taxon>
        <taxon>Embryophyta</taxon>
        <taxon>Tracheophyta</taxon>
        <taxon>Spermatophyta</taxon>
        <taxon>Magnoliopsida</taxon>
        <taxon>Liliopsida</taxon>
        <taxon>Poales</taxon>
        <taxon>Poaceae</taxon>
        <taxon>PACMAD clade</taxon>
        <taxon>Arundinoideae</taxon>
        <taxon>Arundineae</taxon>
        <taxon>Arundo</taxon>
    </lineage>
</organism>
<protein>
    <recommendedName>
        <fullName evidence="3">Secreted protein</fullName>
    </recommendedName>
</protein>
<feature type="chain" id="PRO_5002061824" description="Secreted protein" evidence="1">
    <location>
        <begin position="20"/>
        <end position="88"/>
    </location>
</feature>
<name>A0A0A9EB38_ARUDO</name>
<evidence type="ECO:0000256" key="1">
    <source>
        <dbReference type="SAM" id="SignalP"/>
    </source>
</evidence>